<accession>A0A1G1VSQ7</accession>
<feature type="compositionally biased region" description="Acidic residues" evidence="1">
    <location>
        <begin position="481"/>
        <end position="494"/>
    </location>
</feature>
<evidence type="ECO:0000256" key="1">
    <source>
        <dbReference type="SAM" id="MobiDB-lite"/>
    </source>
</evidence>
<dbReference type="Proteomes" id="UP000179233">
    <property type="component" value="Unassembled WGS sequence"/>
</dbReference>
<feature type="region of interest" description="Disordered" evidence="1">
    <location>
        <begin position="464"/>
        <end position="494"/>
    </location>
</feature>
<sequence>MANSPESPTPSETSEVQTQTEAKRALNAVTLPSLEMHAVIGRISDSKSKFPTVLDKQNWTPYLAAAARVSADTQFELGKRLGYYPEGLNINGVYTYSFEPGKSKAEALARGAIVSERIYKTRVMPRPEDLIPRMFAQSKQFRSLLVDLQPMAEGPLQAEGVDQHLAHLMFHALTKKEPTGPLKVLAISGLPDLIVDDAKDLHELQPTVDPDLPADTQAFSYLVTRFSNRVVDKGIFTGFPLVVSLKGCPPEVRRRHIAAQLLFADLSEPKVRTPILVSRDPRLGVTAANEEAQFHLELEGKLKDWWILKGIIEQRQSADWFADPDDFRTRLFLRLRPRREDGKEFDGENISSIRELFFQTHGTHSQLYVGDWLRMTPNDDDRKLPQEVKQGVLRLATTKLVRGTEILGNMIAPLPSIEYQLVIANYLSYFPLSRWDEAADMLAEYEMATGGKFKKFFRIPPLSRREGDDAPKLDAPVPEVSDIDLSQEEVAEES</sequence>
<organism evidence="2 3">
    <name type="scientific">Candidatus Chisholmbacteria bacterium RIFCSPHIGHO2_01_FULL_52_32</name>
    <dbReference type="NCBI Taxonomy" id="1797591"/>
    <lineage>
        <taxon>Bacteria</taxon>
        <taxon>Candidatus Chisholmiibacteriota</taxon>
    </lineage>
</organism>
<comment type="caution">
    <text evidence="2">The sequence shown here is derived from an EMBL/GenBank/DDBJ whole genome shotgun (WGS) entry which is preliminary data.</text>
</comment>
<dbReference type="EMBL" id="MHCJ01000003">
    <property type="protein sequence ID" value="OGY18429.1"/>
    <property type="molecule type" value="Genomic_DNA"/>
</dbReference>
<gene>
    <name evidence="2" type="ORF">A2786_02930</name>
</gene>
<dbReference type="AlphaFoldDB" id="A0A1G1VSQ7"/>
<proteinExistence type="predicted"/>
<reference evidence="2 3" key="1">
    <citation type="journal article" date="2016" name="Nat. Commun.">
        <title>Thousands of microbial genomes shed light on interconnected biogeochemical processes in an aquifer system.</title>
        <authorList>
            <person name="Anantharaman K."/>
            <person name="Brown C.T."/>
            <person name="Hug L.A."/>
            <person name="Sharon I."/>
            <person name="Castelle C.J."/>
            <person name="Probst A.J."/>
            <person name="Thomas B.C."/>
            <person name="Singh A."/>
            <person name="Wilkins M.J."/>
            <person name="Karaoz U."/>
            <person name="Brodie E.L."/>
            <person name="Williams K.H."/>
            <person name="Hubbard S.S."/>
            <person name="Banfield J.F."/>
        </authorList>
    </citation>
    <scope>NUCLEOTIDE SEQUENCE [LARGE SCALE GENOMIC DNA]</scope>
</reference>
<evidence type="ECO:0000313" key="3">
    <source>
        <dbReference type="Proteomes" id="UP000179233"/>
    </source>
</evidence>
<name>A0A1G1VSQ7_9BACT</name>
<evidence type="ECO:0000313" key="2">
    <source>
        <dbReference type="EMBL" id="OGY18429.1"/>
    </source>
</evidence>
<protein>
    <submittedName>
        <fullName evidence="2">Uncharacterized protein</fullName>
    </submittedName>
</protein>